<gene>
    <name evidence="2" type="ORF">CLV30_101133</name>
</gene>
<sequence length="168" mass="18509">MSDTLGWREVALAINGMGYYRRRGPRDGRGELSPSSTDTTLLDAAIRLTPDVVVVCLAANDLQFMDEHGEDIYASIRRDLTRLREELHGAHVVVTAYFPTSDLSPRAARIHEWITTTSSDLGLTYVEQFRLAVNGSPQLLCDDGVHPNDAGHAALADAILPVLRNLRI</sequence>
<dbReference type="CDD" id="cd00229">
    <property type="entry name" value="SGNH_hydrolase"/>
    <property type="match status" value="1"/>
</dbReference>
<dbReference type="Pfam" id="PF13472">
    <property type="entry name" value="Lipase_GDSL_2"/>
    <property type="match status" value="1"/>
</dbReference>
<comment type="caution">
    <text evidence="2">The sequence shown here is derived from an EMBL/GenBank/DDBJ whole genome shotgun (WGS) entry which is preliminary data.</text>
</comment>
<reference evidence="2 3" key="1">
    <citation type="submission" date="2018-03" db="EMBL/GenBank/DDBJ databases">
        <title>Genomic Encyclopedia of Archaeal and Bacterial Type Strains, Phase II (KMG-II): from individual species to whole genera.</title>
        <authorList>
            <person name="Goeker M."/>
        </authorList>
    </citation>
    <scope>NUCLEOTIDE SEQUENCE [LARGE SCALE GENOMIC DNA]</scope>
    <source>
        <strain evidence="2 3">DSM 45211</strain>
    </source>
</reference>
<organism evidence="2 3">
    <name type="scientific">Haloactinopolyspora alba</name>
    <dbReference type="NCBI Taxonomy" id="648780"/>
    <lineage>
        <taxon>Bacteria</taxon>
        <taxon>Bacillati</taxon>
        <taxon>Actinomycetota</taxon>
        <taxon>Actinomycetes</taxon>
        <taxon>Jiangellales</taxon>
        <taxon>Jiangellaceae</taxon>
        <taxon>Haloactinopolyspora</taxon>
    </lineage>
</organism>
<evidence type="ECO:0000313" key="2">
    <source>
        <dbReference type="EMBL" id="PSL08166.1"/>
    </source>
</evidence>
<dbReference type="EMBL" id="PYGE01000001">
    <property type="protein sequence ID" value="PSL08166.1"/>
    <property type="molecule type" value="Genomic_DNA"/>
</dbReference>
<dbReference type="SUPFAM" id="SSF52266">
    <property type="entry name" value="SGNH hydrolase"/>
    <property type="match status" value="1"/>
</dbReference>
<evidence type="ECO:0000259" key="1">
    <source>
        <dbReference type="Pfam" id="PF13472"/>
    </source>
</evidence>
<protein>
    <submittedName>
        <fullName evidence="2">Lysophospholipase L1-like esterase</fullName>
    </submittedName>
</protein>
<evidence type="ECO:0000313" key="3">
    <source>
        <dbReference type="Proteomes" id="UP000243528"/>
    </source>
</evidence>
<keyword evidence="3" id="KW-1185">Reference proteome</keyword>
<dbReference type="InterPro" id="IPR036514">
    <property type="entry name" value="SGNH_hydro_sf"/>
</dbReference>
<name>A0A2P8EFC2_9ACTN</name>
<feature type="domain" description="SGNH hydrolase-type esterase" evidence="1">
    <location>
        <begin position="6"/>
        <end position="154"/>
    </location>
</feature>
<dbReference type="InterPro" id="IPR013830">
    <property type="entry name" value="SGNH_hydro"/>
</dbReference>
<dbReference type="AlphaFoldDB" id="A0A2P8EFC2"/>
<dbReference type="Proteomes" id="UP000243528">
    <property type="component" value="Unassembled WGS sequence"/>
</dbReference>
<dbReference type="Gene3D" id="3.40.50.1110">
    <property type="entry name" value="SGNH hydrolase"/>
    <property type="match status" value="1"/>
</dbReference>
<proteinExistence type="predicted"/>
<accession>A0A2P8EFC2</accession>